<name>A0ABT6YRP5_9BACT</name>
<dbReference type="EMBL" id="JASHID010000015">
    <property type="protein sequence ID" value="MDI9866251.1"/>
    <property type="molecule type" value="Genomic_DNA"/>
</dbReference>
<feature type="chain" id="PRO_5047099001" evidence="1">
    <location>
        <begin position="21"/>
        <end position="145"/>
    </location>
</feature>
<organism evidence="2 3">
    <name type="scientific">Flectobacillus longus</name>
    <dbReference type="NCBI Taxonomy" id="2984207"/>
    <lineage>
        <taxon>Bacteria</taxon>
        <taxon>Pseudomonadati</taxon>
        <taxon>Bacteroidota</taxon>
        <taxon>Cytophagia</taxon>
        <taxon>Cytophagales</taxon>
        <taxon>Flectobacillaceae</taxon>
        <taxon>Flectobacillus</taxon>
    </lineage>
</organism>
<protein>
    <submittedName>
        <fullName evidence="2">Uncharacterized protein</fullName>
    </submittedName>
</protein>
<keyword evidence="1" id="KW-0732">Signal</keyword>
<gene>
    <name evidence="2" type="ORF">QM480_18055</name>
</gene>
<evidence type="ECO:0000313" key="2">
    <source>
        <dbReference type="EMBL" id="MDI9866251.1"/>
    </source>
</evidence>
<reference evidence="2 3" key="1">
    <citation type="submission" date="2023-05" db="EMBL/GenBank/DDBJ databases">
        <title>Novel species of genus Flectobacillus isolated from stream in China.</title>
        <authorList>
            <person name="Lu H."/>
        </authorList>
    </citation>
    <scope>NUCLEOTIDE SEQUENCE [LARGE SCALE GENOMIC DNA]</scope>
    <source>
        <strain evidence="2 3">DC10W</strain>
    </source>
</reference>
<keyword evidence="3" id="KW-1185">Reference proteome</keyword>
<comment type="caution">
    <text evidence="2">The sequence shown here is derived from an EMBL/GenBank/DDBJ whole genome shotgun (WGS) entry which is preliminary data.</text>
</comment>
<dbReference type="Proteomes" id="UP001236569">
    <property type="component" value="Unassembled WGS sequence"/>
</dbReference>
<evidence type="ECO:0000256" key="1">
    <source>
        <dbReference type="SAM" id="SignalP"/>
    </source>
</evidence>
<evidence type="ECO:0000313" key="3">
    <source>
        <dbReference type="Proteomes" id="UP001236569"/>
    </source>
</evidence>
<accession>A0ABT6YRP5</accession>
<proteinExistence type="predicted"/>
<dbReference type="RefSeq" id="WP_283371093.1">
    <property type="nucleotide sequence ID" value="NZ_JASHID010000015.1"/>
</dbReference>
<feature type="signal peptide" evidence="1">
    <location>
        <begin position="1"/>
        <end position="20"/>
    </location>
</feature>
<sequence>MKKFFAFVVLFTGASFGLKAQVLPLSPNITALATPVVSPSGLNAPVNLSTVSYSPSLGVANNLRNLVSLNNNGNNTIIVQSITNGITTQGAAIANQVTTVTVQTTPNSATAIIAAPTAITTTLLNNTGTGVSATPTAVIHLQKNN</sequence>